<keyword evidence="2" id="KW-1185">Reference proteome</keyword>
<comment type="caution">
    <text evidence="1">The sequence shown here is derived from an EMBL/GenBank/DDBJ whole genome shotgun (WGS) entry which is preliminary data.</text>
</comment>
<name>W6MCI0_9GAMM</name>
<sequence length="92" mass="9263">MSWPGIMIVMQPGKPKVQASTEVLFNTGILPNITVGEPTIHGAGVKGVQGTGVGTPIAAAVAETNAGLVGEKHMPKGMMLTIGLLSMILAAG</sequence>
<reference evidence="1" key="1">
    <citation type="submission" date="2013-07" db="EMBL/GenBank/DDBJ databases">
        <authorList>
            <person name="McIlroy S."/>
        </authorList>
    </citation>
    <scope>NUCLEOTIDE SEQUENCE [LARGE SCALE GENOMIC DNA]</scope>
    <source>
        <strain evidence="1">Run_A_D11</strain>
    </source>
</reference>
<evidence type="ECO:0000313" key="2">
    <source>
        <dbReference type="Proteomes" id="UP000035760"/>
    </source>
</evidence>
<accession>W6MCI0</accession>
<proteinExistence type="predicted"/>
<reference evidence="1" key="2">
    <citation type="submission" date="2014-03" db="EMBL/GenBank/DDBJ databases">
        <title>Candidatus Competibacter-lineage genomes retrieved from metagenomes reveal functional metabolic diversity.</title>
        <authorList>
            <person name="McIlroy S.J."/>
            <person name="Albertsen M."/>
            <person name="Andresen E.K."/>
            <person name="Saunders A.M."/>
            <person name="Kristiansen R."/>
            <person name="Stokholm-Bjerregaard M."/>
            <person name="Nielsen K.L."/>
            <person name="Nielsen P.H."/>
        </authorList>
    </citation>
    <scope>NUCLEOTIDE SEQUENCE</scope>
    <source>
        <strain evidence="1">Run_A_D11</strain>
    </source>
</reference>
<protein>
    <submittedName>
        <fullName evidence="1">Uncharacterized protein</fullName>
    </submittedName>
</protein>
<organism evidence="1 2">
    <name type="scientific">Candidatus Competibacter denitrificans Run_A_D11</name>
    <dbReference type="NCBI Taxonomy" id="1400863"/>
    <lineage>
        <taxon>Bacteria</taxon>
        <taxon>Pseudomonadati</taxon>
        <taxon>Pseudomonadota</taxon>
        <taxon>Gammaproteobacteria</taxon>
        <taxon>Candidatus Competibacteraceae</taxon>
        <taxon>Candidatus Competibacter</taxon>
    </lineage>
</organism>
<dbReference type="Proteomes" id="UP000035760">
    <property type="component" value="Unassembled WGS sequence"/>
</dbReference>
<dbReference type="AlphaFoldDB" id="W6MCI0"/>
<dbReference type="EMBL" id="CBTJ020000029">
    <property type="protein sequence ID" value="CDI02003.1"/>
    <property type="molecule type" value="Genomic_DNA"/>
</dbReference>
<gene>
    <name evidence="1" type="ORF">BN873_230018</name>
</gene>
<evidence type="ECO:0000313" key="1">
    <source>
        <dbReference type="EMBL" id="CDI02003.1"/>
    </source>
</evidence>
<dbReference type="STRING" id="1400863.BN873_230018"/>